<evidence type="ECO:0000256" key="1">
    <source>
        <dbReference type="SAM" id="MobiDB-lite"/>
    </source>
</evidence>
<organism evidence="2 3">
    <name type="scientific">Septoria linicola</name>
    <dbReference type="NCBI Taxonomy" id="215465"/>
    <lineage>
        <taxon>Eukaryota</taxon>
        <taxon>Fungi</taxon>
        <taxon>Dikarya</taxon>
        <taxon>Ascomycota</taxon>
        <taxon>Pezizomycotina</taxon>
        <taxon>Dothideomycetes</taxon>
        <taxon>Dothideomycetidae</taxon>
        <taxon>Mycosphaerellales</taxon>
        <taxon>Mycosphaerellaceae</taxon>
        <taxon>Septoria</taxon>
    </lineage>
</organism>
<dbReference type="Proteomes" id="UP001056384">
    <property type="component" value="Chromosome 6"/>
</dbReference>
<protein>
    <submittedName>
        <fullName evidence="2">Uncharacterized protein</fullName>
    </submittedName>
</protein>
<feature type="region of interest" description="Disordered" evidence="1">
    <location>
        <begin position="1"/>
        <end position="23"/>
    </location>
</feature>
<sequence>MLRACMPESEDAATQIRRHEQSIGRGLPSEQVDDIIKFARDASRRDWYARHEAVPFWWERYDKPGLTEKLSIVADAWAQVCKPASDQLYMSTDGGIQNSENVSRAAAHVGRPSKPAGKELVLAFGLYKFKKYITKQWELVQHPARGFGADQGSQTMICIALERLGPNNGFPCELEGGQDICIDSGDALWLPPTGGGMAILIWIRL</sequence>
<gene>
    <name evidence="2" type="ORF">Slin15195_G076860</name>
</gene>
<reference evidence="2" key="1">
    <citation type="submission" date="2022-06" db="EMBL/GenBank/DDBJ databases">
        <title>Complete genome sequences of two strains of the flax pathogen Septoria linicola.</title>
        <authorList>
            <person name="Lapalu N."/>
            <person name="Simon A."/>
            <person name="Demenou B."/>
            <person name="Paumier D."/>
            <person name="Guillot M.-P."/>
            <person name="Gout L."/>
            <person name="Valade R."/>
        </authorList>
    </citation>
    <scope>NUCLEOTIDE SEQUENCE</scope>
    <source>
        <strain evidence="2">SE15195</strain>
    </source>
</reference>
<evidence type="ECO:0000313" key="3">
    <source>
        <dbReference type="Proteomes" id="UP001056384"/>
    </source>
</evidence>
<dbReference type="AlphaFoldDB" id="A0A9Q9ARF7"/>
<keyword evidence="3" id="KW-1185">Reference proteome</keyword>
<evidence type="ECO:0000313" key="2">
    <source>
        <dbReference type="EMBL" id="USW54367.1"/>
    </source>
</evidence>
<accession>A0A9Q9ARF7</accession>
<dbReference type="EMBL" id="CP099423">
    <property type="protein sequence ID" value="USW54367.1"/>
    <property type="molecule type" value="Genomic_DNA"/>
</dbReference>
<name>A0A9Q9ARF7_9PEZI</name>
<proteinExistence type="predicted"/>